<name>A0A377TEJ2_9GAMM</name>
<accession>A0A377TEJ2</accession>
<organism evidence="1 2">
    <name type="scientific">Ewingella americana</name>
    <dbReference type="NCBI Taxonomy" id="41202"/>
    <lineage>
        <taxon>Bacteria</taxon>
        <taxon>Pseudomonadati</taxon>
        <taxon>Pseudomonadota</taxon>
        <taxon>Gammaproteobacteria</taxon>
        <taxon>Enterobacterales</taxon>
        <taxon>Yersiniaceae</taxon>
        <taxon>Ewingella</taxon>
    </lineage>
</organism>
<dbReference type="EMBL" id="UGGO01000002">
    <property type="protein sequence ID" value="STS10401.1"/>
    <property type="molecule type" value="Genomic_DNA"/>
</dbReference>
<dbReference type="AlphaFoldDB" id="A0A377TEJ2"/>
<protein>
    <submittedName>
        <fullName evidence="1">Uncharacterized protein</fullName>
    </submittedName>
</protein>
<gene>
    <name evidence="1" type="ORF">NCTC12157_05000</name>
</gene>
<evidence type="ECO:0000313" key="2">
    <source>
        <dbReference type="Proteomes" id="UP000254304"/>
    </source>
</evidence>
<reference evidence="1 2" key="1">
    <citation type="submission" date="2018-06" db="EMBL/GenBank/DDBJ databases">
        <authorList>
            <consortium name="Pathogen Informatics"/>
            <person name="Doyle S."/>
        </authorList>
    </citation>
    <scope>NUCLEOTIDE SEQUENCE [LARGE SCALE GENOMIC DNA]</scope>
    <source>
        <strain evidence="1 2">NCTC12157</strain>
    </source>
</reference>
<dbReference type="SUPFAM" id="SSF53850">
    <property type="entry name" value="Periplasmic binding protein-like II"/>
    <property type="match status" value="1"/>
</dbReference>
<dbReference type="Gene3D" id="3.40.190.10">
    <property type="entry name" value="Periplasmic binding protein-like II"/>
    <property type="match status" value="1"/>
</dbReference>
<proteinExistence type="predicted"/>
<dbReference type="Proteomes" id="UP000254304">
    <property type="component" value="Unassembled WGS sequence"/>
</dbReference>
<dbReference type="Gene3D" id="3.10.105.10">
    <property type="entry name" value="Dipeptide-binding Protein, Domain 3"/>
    <property type="match status" value="1"/>
</dbReference>
<evidence type="ECO:0000313" key="1">
    <source>
        <dbReference type="EMBL" id="STS10401.1"/>
    </source>
</evidence>
<sequence>MHGAAQTLDNDKRKGFYAQLQQFAIVQQAFAIPLYEPEDQIAAASYVHGVGFRPFKQMPENAYDVWLSDH</sequence>